<dbReference type="OrthoDB" id="7067273at2"/>
<dbReference type="GO" id="GO:0006355">
    <property type="term" value="P:regulation of DNA-templated transcription"/>
    <property type="evidence" value="ECO:0007669"/>
    <property type="project" value="InterPro"/>
</dbReference>
<reference evidence="3 5" key="2">
    <citation type="submission" date="2018-08" db="EMBL/GenBank/DDBJ databases">
        <title>A genome reference for cultivated species of the human gut microbiota.</title>
        <authorList>
            <person name="Zou Y."/>
            <person name="Xue W."/>
            <person name="Luo G."/>
        </authorList>
    </citation>
    <scope>NUCLEOTIDE SEQUENCE [LARGE SCALE GENOMIC DNA]</scope>
    <source>
        <strain evidence="3 5">AM36-3AA</strain>
    </source>
</reference>
<evidence type="ECO:0000313" key="4">
    <source>
        <dbReference type="Proteomes" id="UP000095673"/>
    </source>
</evidence>
<dbReference type="Gene3D" id="2.30.31.70">
    <property type="match status" value="1"/>
</dbReference>
<dbReference type="Proteomes" id="UP000095673">
    <property type="component" value="Unassembled WGS sequence"/>
</dbReference>
<dbReference type="Pfam" id="PF02229">
    <property type="entry name" value="PC4"/>
    <property type="match status" value="1"/>
</dbReference>
<organism evidence="2 4">
    <name type="scientific">Agathobacter rectalis</name>
    <dbReference type="NCBI Taxonomy" id="39491"/>
    <lineage>
        <taxon>Bacteria</taxon>
        <taxon>Bacillati</taxon>
        <taxon>Bacillota</taxon>
        <taxon>Clostridia</taxon>
        <taxon>Lachnospirales</taxon>
        <taxon>Lachnospiraceae</taxon>
        <taxon>Agathobacter</taxon>
    </lineage>
</organism>
<dbReference type="InterPro" id="IPR003173">
    <property type="entry name" value="PC4_C"/>
</dbReference>
<evidence type="ECO:0000313" key="3">
    <source>
        <dbReference type="EMBL" id="RHC41853.1"/>
    </source>
</evidence>
<sequence>MSEIKCTTIEKIGIIRQGANGWNKELRLVSWNDADPKYDIRDWSPDDEKMGKGITLTEEEARNLLGLLEKHFG</sequence>
<evidence type="ECO:0000259" key="1">
    <source>
        <dbReference type="Pfam" id="PF02229"/>
    </source>
</evidence>
<gene>
    <name evidence="3" type="ORF">DW848_00525</name>
    <name evidence="2" type="ORF">ERS852580_01102</name>
</gene>
<feature type="domain" description="Transcriptional coactivator p15 (PC4) C-terminal" evidence="1">
    <location>
        <begin position="20"/>
        <end position="65"/>
    </location>
</feature>
<evidence type="ECO:0000313" key="5">
    <source>
        <dbReference type="Proteomes" id="UP000286104"/>
    </source>
</evidence>
<dbReference type="EMBL" id="CYXM01000004">
    <property type="protein sequence ID" value="CUM90881.1"/>
    <property type="molecule type" value="Genomic_DNA"/>
</dbReference>
<dbReference type="PIRSF" id="PIRSF037246">
    <property type="entry name" value="UCP037246"/>
    <property type="match status" value="1"/>
</dbReference>
<dbReference type="AlphaFoldDB" id="A0A173SKI6"/>
<evidence type="ECO:0000313" key="2">
    <source>
        <dbReference type="EMBL" id="CUM90881.1"/>
    </source>
</evidence>
<proteinExistence type="predicted"/>
<dbReference type="GO" id="GO:0003677">
    <property type="term" value="F:DNA binding"/>
    <property type="evidence" value="ECO:0007669"/>
    <property type="project" value="InterPro"/>
</dbReference>
<protein>
    <submittedName>
        <fullName evidence="2">Uncharacterized protein conserved in bacteria</fullName>
    </submittedName>
</protein>
<reference evidence="2 4" key="1">
    <citation type="submission" date="2015-09" db="EMBL/GenBank/DDBJ databases">
        <authorList>
            <consortium name="Pathogen Informatics"/>
        </authorList>
    </citation>
    <scope>NUCLEOTIDE SEQUENCE [LARGE SCALE GENOMIC DNA]</scope>
    <source>
        <strain evidence="2 4">2789STDY5834968</strain>
    </source>
</reference>
<dbReference type="InterPro" id="IPR017154">
    <property type="entry name" value="PC4-like"/>
</dbReference>
<dbReference type="Proteomes" id="UP000286104">
    <property type="component" value="Unassembled WGS sequence"/>
</dbReference>
<dbReference type="EMBL" id="QSHU01000001">
    <property type="protein sequence ID" value="RHC41853.1"/>
    <property type="molecule type" value="Genomic_DNA"/>
</dbReference>
<dbReference type="RefSeq" id="WP_055237793.1">
    <property type="nucleotide sequence ID" value="NZ_CYXM01000004.1"/>
</dbReference>
<accession>A0A173SKI6</accession>
<name>A0A173SKI6_9FIRM</name>